<dbReference type="Pfam" id="PF02187">
    <property type="entry name" value="GAS2"/>
    <property type="match status" value="1"/>
</dbReference>
<dbReference type="InterPro" id="IPR036534">
    <property type="entry name" value="GAR_dom_sf"/>
</dbReference>
<dbReference type="InterPro" id="IPR011992">
    <property type="entry name" value="EF-hand-dom_pair"/>
</dbReference>
<evidence type="ECO:0000313" key="8">
    <source>
        <dbReference type="Proteomes" id="UP000194236"/>
    </source>
</evidence>
<evidence type="ECO:0000256" key="4">
    <source>
        <dbReference type="ARBA" id="ARBA00023212"/>
    </source>
</evidence>
<protein>
    <recommendedName>
        <fullName evidence="9">Microtubule-actin cross-linking factor 1-like protein</fullName>
    </recommendedName>
</protein>
<organism evidence="7 8">
    <name type="scientific">Euroglyphus maynei</name>
    <name type="common">Mayne's house dust mite</name>
    <dbReference type="NCBI Taxonomy" id="6958"/>
    <lineage>
        <taxon>Eukaryota</taxon>
        <taxon>Metazoa</taxon>
        <taxon>Ecdysozoa</taxon>
        <taxon>Arthropoda</taxon>
        <taxon>Chelicerata</taxon>
        <taxon>Arachnida</taxon>
        <taxon>Acari</taxon>
        <taxon>Acariformes</taxon>
        <taxon>Sarcoptiformes</taxon>
        <taxon>Astigmata</taxon>
        <taxon>Psoroptidia</taxon>
        <taxon>Analgoidea</taxon>
        <taxon>Pyroglyphidae</taxon>
        <taxon>Pyroglyphinae</taxon>
        <taxon>Euroglyphus</taxon>
    </lineage>
</organism>
<keyword evidence="4" id="KW-0206">Cytoskeleton</keyword>
<dbReference type="CDD" id="cd00051">
    <property type="entry name" value="EFh"/>
    <property type="match status" value="1"/>
</dbReference>
<keyword evidence="8" id="KW-1185">Reference proteome</keyword>
<dbReference type="SUPFAM" id="SSF46966">
    <property type="entry name" value="Spectrin repeat"/>
    <property type="match status" value="1"/>
</dbReference>
<dbReference type="SMART" id="SM00243">
    <property type="entry name" value="GAS2"/>
    <property type="match status" value="1"/>
</dbReference>
<evidence type="ECO:0000256" key="2">
    <source>
        <dbReference type="ARBA" id="ARBA00022490"/>
    </source>
</evidence>
<dbReference type="GO" id="GO:0005882">
    <property type="term" value="C:intermediate filament"/>
    <property type="evidence" value="ECO:0007669"/>
    <property type="project" value="TreeGrafter"/>
</dbReference>
<dbReference type="Proteomes" id="UP000194236">
    <property type="component" value="Unassembled WGS sequence"/>
</dbReference>
<dbReference type="GO" id="GO:0045104">
    <property type="term" value="P:intermediate filament cytoskeleton organization"/>
    <property type="evidence" value="ECO:0007669"/>
    <property type="project" value="InterPro"/>
</dbReference>
<sequence length="223" mass="26435">QGPRSSTPIKIPSNDFGYDVKQPKVKELLEKWRKVNKLAQDRKKRLQDKLDYNNEVERIKNFDFDDWRRSFLSWMSNKKARITDFFKKVDSNNDGRVTKSEFIDGFVKSKFPTSRLEMEKVAEIFDRNNDGYVDSQEYNDTLRPDRDLPKTESEIIQDEVQKQVDKCSCMEKYKVSQVGECKYRFGESQKLRLVRILRSTVMVRVGGGWISLDDFLKKYDPCR</sequence>
<dbReference type="GO" id="GO:0005198">
    <property type="term" value="F:structural molecule activity"/>
    <property type="evidence" value="ECO:0007669"/>
    <property type="project" value="TreeGrafter"/>
</dbReference>
<dbReference type="SUPFAM" id="SSF143575">
    <property type="entry name" value="GAS2 domain-like"/>
    <property type="match status" value="1"/>
</dbReference>
<dbReference type="GO" id="GO:0016020">
    <property type="term" value="C:membrane"/>
    <property type="evidence" value="ECO:0007669"/>
    <property type="project" value="TreeGrafter"/>
</dbReference>
<dbReference type="SUPFAM" id="SSF47473">
    <property type="entry name" value="EF-hand"/>
    <property type="match status" value="1"/>
</dbReference>
<proteinExistence type="predicted"/>
<evidence type="ECO:0000313" key="7">
    <source>
        <dbReference type="EMBL" id="OTF73141.1"/>
    </source>
</evidence>
<feature type="domain" description="GAR" evidence="6">
    <location>
        <begin position="151"/>
        <end position="223"/>
    </location>
</feature>
<dbReference type="AlphaFoldDB" id="A0A1Y3AXC3"/>
<feature type="non-terminal residue" evidence="7">
    <location>
        <position position="1"/>
    </location>
</feature>
<dbReference type="PROSITE" id="PS51460">
    <property type="entry name" value="GAR"/>
    <property type="match status" value="1"/>
</dbReference>
<dbReference type="InterPro" id="IPR043197">
    <property type="entry name" value="Plakin"/>
</dbReference>
<dbReference type="Gene3D" id="1.10.238.10">
    <property type="entry name" value="EF-hand"/>
    <property type="match status" value="1"/>
</dbReference>
<dbReference type="PANTHER" id="PTHR23169:SF23">
    <property type="entry name" value="SHORT STOP, ISOFORM H"/>
    <property type="match status" value="1"/>
</dbReference>
<feature type="non-terminal residue" evidence="7">
    <location>
        <position position="223"/>
    </location>
</feature>
<dbReference type="GO" id="GO:0005737">
    <property type="term" value="C:cytoplasm"/>
    <property type="evidence" value="ECO:0007669"/>
    <property type="project" value="TreeGrafter"/>
</dbReference>
<comment type="subcellular location">
    <subcellularLocation>
        <location evidence="1">Cytoplasm</location>
        <location evidence="1">Cytoskeleton</location>
    </subcellularLocation>
</comment>
<feature type="domain" description="EF-hand" evidence="5">
    <location>
        <begin position="113"/>
        <end position="148"/>
    </location>
</feature>
<evidence type="ECO:0000259" key="5">
    <source>
        <dbReference type="PROSITE" id="PS50222"/>
    </source>
</evidence>
<dbReference type="InterPro" id="IPR018247">
    <property type="entry name" value="EF_Hand_1_Ca_BS"/>
</dbReference>
<dbReference type="InterPro" id="IPR003108">
    <property type="entry name" value="GAR_dom"/>
</dbReference>
<dbReference type="GO" id="GO:0008017">
    <property type="term" value="F:microtubule binding"/>
    <property type="evidence" value="ECO:0007669"/>
    <property type="project" value="InterPro"/>
</dbReference>
<dbReference type="GO" id="GO:0005509">
    <property type="term" value="F:calcium ion binding"/>
    <property type="evidence" value="ECO:0007669"/>
    <property type="project" value="InterPro"/>
</dbReference>
<dbReference type="PROSITE" id="PS00018">
    <property type="entry name" value="EF_HAND_1"/>
    <property type="match status" value="2"/>
</dbReference>
<dbReference type="Pfam" id="PF13499">
    <property type="entry name" value="EF-hand_7"/>
    <property type="match status" value="1"/>
</dbReference>
<dbReference type="GO" id="GO:0042060">
    <property type="term" value="P:wound healing"/>
    <property type="evidence" value="ECO:0007669"/>
    <property type="project" value="TreeGrafter"/>
</dbReference>
<keyword evidence="2" id="KW-0963">Cytoplasm</keyword>
<evidence type="ECO:0000256" key="1">
    <source>
        <dbReference type="ARBA" id="ARBA00004245"/>
    </source>
</evidence>
<reference evidence="7 8" key="1">
    <citation type="submission" date="2017-03" db="EMBL/GenBank/DDBJ databases">
        <title>Genome Survey of Euroglyphus maynei.</title>
        <authorList>
            <person name="Arlian L.G."/>
            <person name="Morgan M.S."/>
            <person name="Rider S.D."/>
        </authorList>
    </citation>
    <scope>NUCLEOTIDE SEQUENCE [LARGE SCALE GENOMIC DNA]</scope>
    <source>
        <strain evidence="7">Arlian Lab</strain>
        <tissue evidence="7">Whole body</tissue>
    </source>
</reference>
<evidence type="ECO:0008006" key="9">
    <source>
        <dbReference type="Google" id="ProtNLM"/>
    </source>
</evidence>
<dbReference type="EMBL" id="MUJZ01052950">
    <property type="protein sequence ID" value="OTF73141.1"/>
    <property type="molecule type" value="Genomic_DNA"/>
</dbReference>
<dbReference type="PANTHER" id="PTHR23169">
    <property type="entry name" value="ENVOPLAKIN"/>
    <property type="match status" value="1"/>
</dbReference>
<name>A0A1Y3AXC3_EURMA</name>
<accession>A0A1Y3AXC3</accession>
<keyword evidence="3" id="KW-0106">Calcium</keyword>
<evidence type="ECO:0000256" key="3">
    <source>
        <dbReference type="ARBA" id="ARBA00022837"/>
    </source>
</evidence>
<gene>
    <name evidence="7" type="ORF">BLA29_010137</name>
</gene>
<feature type="domain" description="EF-hand" evidence="5">
    <location>
        <begin position="77"/>
        <end position="112"/>
    </location>
</feature>
<comment type="caution">
    <text evidence="7">The sequence shown here is derived from an EMBL/GenBank/DDBJ whole genome shotgun (WGS) entry which is preliminary data.</text>
</comment>
<dbReference type="PROSITE" id="PS50222">
    <property type="entry name" value="EF_HAND_2"/>
    <property type="match status" value="2"/>
</dbReference>
<dbReference type="OrthoDB" id="2250192at2759"/>
<evidence type="ECO:0000259" key="6">
    <source>
        <dbReference type="PROSITE" id="PS51460"/>
    </source>
</evidence>
<dbReference type="InterPro" id="IPR002048">
    <property type="entry name" value="EF_hand_dom"/>
</dbReference>
<dbReference type="SMART" id="SM00054">
    <property type="entry name" value="EFh"/>
    <property type="match status" value="2"/>
</dbReference>
<dbReference type="Gene3D" id="3.30.920.20">
    <property type="entry name" value="Gas2-like domain"/>
    <property type="match status" value="1"/>
</dbReference>